<dbReference type="AlphaFoldDB" id="A0AAX0PUW2"/>
<gene>
    <name evidence="1" type="ORF">A3P64_05655</name>
</gene>
<accession>A0AAX0PUW2</accession>
<dbReference type="Proteomes" id="UP000216448">
    <property type="component" value="Unassembled WGS sequence"/>
</dbReference>
<protein>
    <submittedName>
        <fullName evidence="1">Uncharacterized protein</fullName>
    </submittedName>
</protein>
<organism evidence="1 2">
    <name type="scientific">Lactobacillus johnsonii</name>
    <dbReference type="NCBI Taxonomy" id="33959"/>
    <lineage>
        <taxon>Bacteria</taxon>
        <taxon>Bacillati</taxon>
        <taxon>Bacillota</taxon>
        <taxon>Bacilli</taxon>
        <taxon>Lactobacillales</taxon>
        <taxon>Lactobacillaceae</taxon>
        <taxon>Lactobacillus</taxon>
    </lineage>
</organism>
<name>A0AAX0PUW2_LACJH</name>
<dbReference type="RefSeq" id="WP_095154473.1">
    <property type="nucleotide sequence ID" value="NZ_NIBB01000031.1"/>
</dbReference>
<evidence type="ECO:0000313" key="2">
    <source>
        <dbReference type="Proteomes" id="UP000216448"/>
    </source>
</evidence>
<comment type="caution">
    <text evidence="1">The sequence shown here is derived from an EMBL/GenBank/DDBJ whole genome shotgun (WGS) entry which is preliminary data.</text>
</comment>
<reference evidence="1 2" key="1">
    <citation type="submission" date="2017-05" db="EMBL/GenBank/DDBJ databases">
        <title>Lactobacillus johnsonii from commercial turkeys.</title>
        <authorList>
            <person name="Johnson T.J."/>
            <person name="Youmans B."/>
        </authorList>
    </citation>
    <scope>NUCLEOTIDE SEQUENCE [LARGE SCALE GENOMIC DNA]</scope>
    <source>
        <strain evidence="1 2">UMNLJ54</strain>
    </source>
</reference>
<dbReference type="EMBL" id="NIBB01000031">
    <property type="protein sequence ID" value="PAB52560.1"/>
    <property type="molecule type" value="Genomic_DNA"/>
</dbReference>
<sequence>MTLAEYQLRMEAYSLQQIKIQERLHLQAFLNQTVQATKGSKKHPKPYYEKFEQFFDAQKMVDKVRSAYEPDYVPITQEKISIEQIFTKRLEEFKRLKKAGKIIPLKDRKEVPDGR</sequence>
<evidence type="ECO:0000313" key="1">
    <source>
        <dbReference type="EMBL" id="PAB52560.1"/>
    </source>
</evidence>
<proteinExistence type="predicted"/>